<dbReference type="InterPro" id="IPR036291">
    <property type="entry name" value="NAD(P)-bd_dom_sf"/>
</dbReference>
<evidence type="ECO:0000256" key="1">
    <source>
        <dbReference type="ARBA" id="ARBA00023002"/>
    </source>
</evidence>
<feature type="domain" description="Gfo/Idh/MocA-like oxidoreductase N-terminal" evidence="2">
    <location>
        <begin position="2"/>
        <end position="118"/>
    </location>
</feature>
<evidence type="ECO:0000313" key="5">
    <source>
        <dbReference type="Proteomes" id="UP000178606"/>
    </source>
</evidence>
<dbReference type="SUPFAM" id="SSF55347">
    <property type="entry name" value="Glyceraldehyde-3-phosphate dehydrogenase-like, C-terminal domain"/>
    <property type="match status" value="1"/>
</dbReference>
<dbReference type="Gene3D" id="3.30.360.10">
    <property type="entry name" value="Dihydrodipicolinate Reductase, domain 2"/>
    <property type="match status" value="1"/>
</dbReference>
<protein>
    <submittedName>
        <fullName evidence="4">Uncharacterized protein</fullName>
    </submittedName>
</protein>
<dbReference type="PANTHER" id="PTHR43818:SF11">
    <property type="entry name" value="BCDNA.GH03377"/>
    <property type="match status" value="1"/>
</dbReference>
<name>A0A1F6CG58_HANXR</name>
<dbReference type="EMBL" id="MFKF01000260">
    <property type="protein sequence ID" value="OGG47920.1"/>
    <property type="molecule type" value="Genomic_DNA"/>
</dbReference>
<dbReference type="GO" id="GO:0000166">
    <property type="term" value="F:nucleotide binding"/>
    <property type="evidence" value="ECO:0007669"/>
    <property type="project" value="InterPro"/>
</dbReference>
<evidence type="ECO:0000259" key="2">
    <source>
        <dbReference type="Pfam" id="PF01408"/>
    </source>
</evidence>
<organism evidence="4 5">
    <name type="scientific">Handelsmanbacteria sp. (strain RIFCSPLOWO2_12_FULL_64_10)</name>
    <dbReference type="NCBI Taxonomy" id="1817868"/>
    <lineage>
        <taxon>Bacteria</taxon>
        <taxon>Candidatus Handelsmaniibacteriota</taxon>
    </lineage>
</organism>
<dbReference type="InterPro" id="IPR050463">
    <property type="entry name" value="Gfo/Idh/MocA_oxidrdct_glycsds"/>
</dbReference>
<dbReference type="AlphaFoldDB" id="A0A1F6CG58"/>
<gene>
    <name evidence="4" type="ORF">A3F84_11930</name>
</gene>
<evidence type="ECO:0000259" key="3">
    <source>
        <dbReference type="Pfam" id="PF22725"/>
    </source>
</evidence>
<reference evidence="4 5" key="1">
    <citation type="journal article" date="2016" name="Nat. Commun.">
        <title>Thousands of microbial genomes shed light on interconnected biogeochemical processes in an aquifer system.</title>
        <authorList>
            <person name="Anantharaman K."/>
            <person name="Brown C.T."/>
            <person name="Hug L.A."/>
            <person name="Sharon I."/>
            <person name="Castelle C.J."/>
            <person name="Probst A.J."/>
            <person name="Thomas B.C."/>
            <person name="Singh A."/>
            <person name="Wilkins M.J."/>
            <person name="Karaoz U."/>
            <person name="Brodie E.L."/>
            <person name="Williams K.H."/>
            <person name="Hubbard S.S."/>
            <person name="Banfield J.F."/>
        </authorList>
    </citation>
    <scope>NUCLEOTIDE SEQUENCE [LARGE SCALE GENOMIC DNA]</scope>
    <source>
        <strain evidence="5">RIFCSPLOWO2_12_FULL_64_10</strain>
    </source>
</reference>
<dbReference type="GO" id="GO:0016491">
    <property type="term" value="F:oxidoreductase activity"/>
    <property type="evidence" value="ECO:0007669"/>
    <property type="project" value="UniProtKB-KW"/>
</dbReference>
<accession>A0A1F6CG58</accession>
<dbReference type="InterPro" id="IPR000683">
    <property type="entry name" value="Gfo/Idh/MocA-like_OxRdtase_N"/>
</dbReference>
<keyword evidence="1" id="KW-0560">Oxidoreductase</keyword>
<dbReference type="Gene3D" id="3.40.50.720">
    <property type="entry name" value="NAD(P)-binding Rossmann-like Domain"/>
    <property type="match status" value="1"/>
</dbReference>
<dbReference type="PANTHER" id="PTHR43818">
    <property type="entry name" value="BCDNA.GH03377"/>
    <property type="match status" value="1"/>
</dbReference>
<feature type="domain" description="GFO/IDH/MocA-like oxidoreductase" evidence="3">
    <location>
        <begin position="169"/>
        <end position="232"/>
    </location>
</feature>
<dbReference type="SUPFAM" id="SSF51735">
    <property type="entry name" value="NAD(P)-binding Rossmann-fold domains"/>
    <property type="match status" value="1"/>
</dbReference>
<dbReference type="Pfam" id="PF22725">
    <property type="entry name" value="GFO_IDH_MocA_C3"/>
    <property type="match status" value="1"/>
</dbReference>
<dbReference type="InterPro" id="IPR055170">
    <property type="entry name" value="GFO_IDH_MocA-like_dom"/>
</dbReference>
<sequence>MAMIGAGGRATSSHYPSLRDLPGVEIVAIAELDEKRLNAAADKFGVKGRYRNHIEMIEKEMPDAVYAIMPPYHLFDIAISIMERGCHLFIEKPPAVTTEQTRQMAVCARKHKVLTGVTFQRRFAPVIREGKTICEKKGPVHSAVATFYKNAVGQGPYYRGAMDILTCDAIHAVDTMRYLCGGDVVSVASDVRRLGAEHCTVHLALVKFSSGATGVLLTNWMTGRRIFSVEIHAPGISCFGDPEEGGNIFADGKVEPLQALDPFAMTDSREPYRAFGPYGINQHFMECIREGKQPETNFDDAAKTMDLVDRIYQGQI</sequence>
<dbReference type="Pfam" id="PF01408">
    <property type="entry name" value="GFO_IDH_MocA"/>
    <property type="match status" value="1"/>
</dbReference>
<dbReference type="Proteomes" id="UP000178606">
    <property type="component" value="Unassembled WGS sequence"/>
</dbReference>
<proteinExistence type="predicted"/>
<comment type="caution">
    <text evidence="4">The sequence shown here is derived from an EMBL/GenBank/DDBJ whole genome shotgun (WGS) entry which is preliminary data.</text>
</comment>
<evidence type="ECO:0000313" key="4">
    <source>
        <dbReference type="EMBL" id="OGG47920.1"/>
    </source>
</evidence>